<keyword evidence="1" id="KW-0472">Membrane</keyword>
<evidence type="ECO:0000256" key="1">
    <source>
        <dbReference type="SAM" id="Phobius"/>
    </source>
</evidence>
<dbReference type="FunFam" id="3.30.70.270:FF:000001">
    <property type="entry name" value="Diguanylate cyclase domain protein"/>
    <property type="match status" value="1"/>
</dbReference>
<keyword evidence="1" id="KW-0812">Transmembrane</keyword>
<dbReference type="Gene3D" id="3.30.70.270">
    <property type="match status" value="1"/>
</dbReference>
<proteinExistence type="predicted"/>
<accession>A0A2T0AZK1</accession>
<evidence type="ECO:0000313" key="3">
    <source>
        <dbReference type="EMBL" id="PRR76626.1"/>
    </source>
</evidence>
<dbReference type="RefSeq" id="WP_106023960.1">
    <property type="nucleotide sequence ID" value="NZ_PVXN01000005.1"/>
</dbReference>
<protein>
    <submittedName>
        <fullName evidence="3">Response regulator PleD</fullName>
    </submittedName>
</protein>
<feature type="domain" description="GGDEF" evidence="2">
    <location>
        <begin position="100"/>
        <end position="230"/>
    </location>
</feature>
<dbReference type="EMBL" id="PVXN01000005">
    <property type="protein sequence ID" value="PRR76626.1"/>
    <property type="molecule type" value="Genomic_DNA"/>
</dbReference>
<comment type="caution">
    <text evidence="3">The sequence shown here is derived from an EMBL/GenBank/DDBJ whole genome shotgun (WGS) entry which is preliminary data.</text>
</comment>
<dbReference type="Proteomes" id="UP000239614">
    <property type="component" value="Unassembled WGS sequence"/>
</dbReference>
<evidence type="ECO:0000259" key="2">
    <source>
        <dbReference type="PROSITE" id="PS50887"/>
    </source>
</evidence>
<dbReference type="NCBIfam" id="TIGR00254">
    <property type="entry name" value="GGDEF"/>
    <property type="match status" value="1"/>
</dbReference>
<dbReference type="OrthoDB" id="9805474at2"/>
<dbReference type="InterPro" id="IPR050469">
    <property type="entry name" value="Diguanylate_Cyclase"/>
</dbReference>
<reference evidence="3 4" key="1">
    <citation type="submission" date="2018-03" db="EMBL/GenBank/DDBJ databases">
        <title>Genome sequence of Clostridium thermopalmarium DSM 5974.</title>
        <authorList>
            <person name="Poehlein A."/>
            <person name="Daniel R."/>
        </authorList>
    </citation>
    <scope>NUCLEOTIDE SEQUENCE [LARGE SCALE GENOMIC DNA]</scope>
    <source>
        <strain evidence="3 4">DSM 5974</strain>
    </source>
</reference>
<dbReference type="InterPro" id="IPR043128">
    <property type="entry name" value="Rev_trsase/Diguanyl_cyclase"/>
</dbReference>
<dbReference type="PANTHER" id="PTHR45138">
    <property type="entry name" value="REGULATORY COMPONENTS OF SENSORY TRANSDUCTION SYSTEM"/>
    <property type="match status" value="1"/>
</dbReference>
<dbReference type="AlphaFoldDB" id="A0A2T0AZK1"/>
<dbReference type="InterPro" id="IPR029787">
    <property type="entry name" value="Nucleotide_cyclase"/>
</dbReference>
<dbReference type="PANTHER" id="PTHR45138:SF9">
    <property type="entry name" value="DIGUANYLATE CYCLASE DGCM-RELATED"/>
    <property type="match status" value="1"/>
</dbReference>
<feature type="transmembrane region" description="Helical" evidence="1">
    <location>
        <begin position="34"/>
        <end position="58"/>
    </location>
</feature>
<feature type="transmembrane region" description="Helical" evidence="1">
    <location>
        <begin position="7"/>
        <end position="28"/>
    </location>
</feature>
<evidence type="ECO:0000313" key="4">
    <source>
        <dbReference type="Proteomes" id="UP000239614"/>
    </source>
</evidence>
<sequence length="230" mass="26041">MKYRTELILFICMILTGLIYGMAFHIIVMPSIGVLTLHCISTGVLFQAINYFVVLIFYKKYASLKQANRLLYQDLEVDNLTGLLNRRAFDNHTKAIKTKDKFSVIFIDIDNFRDFNNKYGHETGDIVLRDVSVVIKSVVDDKGKAYRYGGEEIVIILNDWNKEKAERIAENIRTRISKLHTNSLLSITLSVGVASYPEDGCDVYETIKASDNALLQAKANGKNCVVVFAK</sequence>
<dbReference type="SMART" id="SM00267">
    <property type="entry name" value="GGDEF"/>
    <property type="match status" value="1"/>
</dbReference>
<dbReference type="InterPro" id="IPR000160">
    <property type="entry name" value="GGDEF_dom"/>
</dbReference>
<dbReference type="PROSITE" id="PS50887">
    <property type="entry name" value="GGDEF"/>
    <property type="match status" value="1"/>
</dbReference>
<keyword evidence="4" id="KW-1185">Reference proteome</keyword>
<organism evidence="3 4">
    <name type="scientific">Clostridium thermopalmarium DSM 5974</name>
    <dbReference type="NCBI Taxonomy" id="1121340"/>
    <lineage>
        <taxon>Bacteria</taxon>
        <taxon>Bacillati</taxon>
        <taxon>Bacillota</taxon>
        <taxon>Clostridia</taxon>
        <taxon>Eubacteriales</taxon>
        <taxon>Clostridiaceae</taxon>
        <taxon>Clostridium</taxon>
    </lineage>
</organism>
<keyword evidence="1" id="KW-1133">Transmembrane helix</keyword>
<dbReference type="CDD" id="cd01949">
    <property type="entry name" value="GGDEF"/>
    <property type="match status" value="1"/>
</dbReference>
<dbReference type="Pfam" id="PF00990">
    <property type="entry name" value="GGDEF"/>
    <property type="match status" value="1"/>
</dbReference>
<dbReference type="SUPFAM" id="SSF55073">
    <property type="entry name" value="Nucleotide cyclase"/>
    <property type="match status" value="1"/>
</dbReference>
<name>A0A2T0AZK1_9CLOT</name>
<dbReference type="GO" id="GO:0052621">
    <property type="term" value="F:diguanylate cyclase activity"/>
    <property type="evidence" value="ECO:0007669"/>
    <property type="project" value="TreeGrafter"/>
</dbReference>
<gene>
    <name evidence="3" type="primary">pleD</name>
    <name evidence="3" type="ORF">CPAL_02970</name>
</gene>